<evidence type="ECO:0000256" key="5">
    <source>
        <dbReference type="ARBA" id="ARBA00022670"/>
    </source>
</evidence>
<dbReference type="UniPathway" id="UPA00219"/>
<evidence type="ECO:0000256" key="2">
    <source>
        <dbReference type="ARBA" id="ARBA00007090"/>
    </source>
</evidence>
<dbReference type="InterPro" id="IPR001460">
    <property type="entry name" value="PCN-bd_Tpept"/>
</dbReference>
<dbReference type="InterPro" id="IPR050396">
    <property type="entry name" value="Glycosyltr_51/Transpeptidase"/>
</dbReference>
<comment type="similarity">
    <text evidence="2">In the C-terminal section; belongs to the transpeptidase family.</text>
</comment>
<evidence type="ECO:0000256" key="3">
    <source>
        <dbReference type="ARBA" id="ARBA00007739"/>
    </source>
</evidence>
<dbReference type="EMBL" id="LDPZ01000019">
    <property type="protein sequence ID" value="KTQ95930.1"/>
    <property type="molecule type" value="Genomic_DNA"/>
</dbReference>
<dbReference type="Gene3D" id="1.10.3810.10">
    <property type="entry name" value="Biosynthetic peptidoglycan transglycosylase-like"/>
    <property type="match status" value="1"/>
</dbReference>
<dbReference type="SUPFAM" id="SSF53955">
    <property type="entry name" value="Lysozyme-like"/>
    <property type="match status" value="1"/>
</dbReference>
<dbReference type="InterPro" id="IPR012338">
    <property type="entry name" value="Beta-lactam/transpept-like"/>
</dbReference>
<dbReference type="EC" id="2.4.99.28" evidence="10"/>
<dbReference type="InterPro" id="IPR001264">
    <property type="entry name" value="Glyco_trans_51"/>
</dbReference>
<comment type="pathway">
    <text evidence="1">Cell wall biogenesis; peptidoglycan biosynthesis.</text>
</comment>
<evidence type="ECO:0000259" key="14">
    <source>
        <dbReference type="Pfam" id="PF06832"/>
    </source>
</evidence>
<evidence type="ECO:0000313" key="15">
    <source>
        <dbReference type="EMBL" id="KTQ95930.1"/>
    </source>
</evidence>
<evidence type="ECO:0000259" key="13">
    <source>
        <dbReference type="Pfam" id="PF00912"/>
    </source>
</evidence>
<evidence type="ECO:0000256" key="8">
    <source>
        <dbReference type="ARBA" id="ARBA00022801"/>
    </source>
</evidence>
<dbReference type="Pfam" id="PF06832">
    <property type="entry name" value="BiPBP_C"/>
    <property type="match status" value="1"/>
</dbReference>
<dbReference type="GO" id="GO:0008658">
    <property type="term" value="F:penicillin binding"/>
    <property type="evidence" value="ECO:0007669"/>
    <property type="project" value="InterPro"/>
</dbReference>
<feature type="domain" description="Penicillin-binding C-terminal" evidence="14">
    <location>
        <begin position="623"/>
        <end position="707"/>
    </location>
</feature>
<dbReference type="Proteomes" id="UP000078272">
    <property type="component" value="Unassembled WGS sequence"/>
</dbReference>
<evidence type="ECO:0000256" key="4">
    <source>
        <dbReference type="ARBA" id="ARBA00022645"/>
    </source>
</evidence>
<evidence type="ECO:0000256" key="10">
    <source>
        <dbReference type="ARBA" id="ARBA00044770"/>
    </source>
</evidence>
<keyword evidence="7" id="KW-0808">Transferase</keyword>
<dbReference type="Pfam" id="PF00912">
    <property type="entry name" value="Transgly"/>
    <property type="match status" value="1"/>
</dbReference>
<dbReference type="InterPro" id="IPR011815">
    <property type="entry name" value="PBP_1c"/>
</dbReference>
<keyword evidence="9" id="KW-0511">Multifunctional enzyme</keyword>
<proteinExistence type="inferred from homology"/>
<dbReference type="STRING" id="401562.NS365_02865"/>
<feature type="domain" description="Glycosyl transferase family 51" evidence="13">
    <location>
        <begin position="59"/>
        <end position="233"/>
    </location>
</feature>
<dbReference type="InterPro" id="IPR023346">
    <property type="entry name" value="Lysozyme-like_dom_sf"/>
</dbReference>
<dbReference type="PANTHER" id="PTHR32282:SF15">
    <property type="entry name" value="PENICILLIN-BINDING PROTEIN 1C"/>
    <property type="match status" value="1"/>
</dbReference>
<keyword evidence="4" id="KW-0121">Carboxypeptidase</keyword>
<evidence type="ECO:0000256" key="1">
    <source>
        <dbReference type="ARBA" id="ARBA00004752"/>
    </source>
</evidence>
<evidence type="ECO:0000256" key="6">
    <source>
        <dbReference type="ARBA" id="ARBA00022676"/>
    </source>
</evidence>
<keyword evidence="5" id="KW-0645">Protease</keyword>
<accession>A0A175RA31</accession>
<dbReference type="GO" id="GO:0008955">
    <property type="term" value="F:peptidoglycan glycosyltransferase activity"/>
    <property type="evidence" value="ECO:0007669"/>
    <property type="project" value="UniProtKB-EC"/>
</dbReference>
<dbReference type="AlphaFoldDB" id="A0A175RA31"/>
<dbReference type="InterPro" id="IPR009647">
    <property type="entry name" value="PBP_C"/>
</dbReference>
<name>A0A175RA31_9HYPH</name>
<dbReference type="PATRIC" id="fig|401562.3.peg.1255"/>
<evidence type="ECO:0000256" key="7">
    <source>
        <dbReference type="ARBA" id="ARBA00022679"/>
    </source>
</evidence>
<evidence type="ECO:0000313" key="16">
    <source>
        <dbReference type="Proteomes" id="UP000078272"/>
    </source>
</evidence>
<comment type="caution">
    <text evidence="15">The sequence shown here is derived from an EMBL/GenBank/DDBJ whole genome shotgun (WGS) entry which is preliminary data.</text>
</comment>
<gene>
    <name evidence="15" type="ORF">NS226_09240</name>
</gene>
<sequence>MRAVRPRRSRPAAALAALALLLLGLGGWAALERAVASRAASLREPETGLVVEARDGTLLRAFAASDGRWRLAADVSDVDPRFLQMLQGWEDKRFESHGGVDLIALGRSVLESARHGRIVSGGSTLTMQVARLVERLPTGSLSAKGRQVLGALALERALGKDEILSLYLKLAPYGGNVEGLRAASLTWLGHEPKRLTAGEAALLVALPQSPERLRPDLHPERARAARDRVLARMAALGILSPGEAERGQREPMPMRRLAMPTLAAHAAEGARQRSLQARDERNRLRLTLDAGLQARLEAYAREKVAGLPKPQSLAIVVADHTSGEIVATIGSPDLFDAARQGYVDLTKAERSPGSTLKPLIYGLAFERGVAHPESLMDDRPTSFAGYNPGNFDGRFEGTLTARRALQLSRNLPAVELLAAVGPSRLVDRIRRAGAELELGNRSLPGLAIGLGGLGISLEDLVRLYAGLAHGGVARPLRIEAERSGAPNAAFGGPEAASGKLDAGQRILSSQAAWYVASILSGAPSTTKTSPGTLAFKTGTSFGYRDAWTLAYDGRHVVGVWVGRPDGAPVPGLVGQDVAVPIMRDVFARIGPPVRLPGPPPGIQTSASRLPPAMRHLAPKGLGTRGGGPEILFPPDAAHIELGLGDGVGSGAALSLKLRNGRPPFTWYVDGRATLSGLFERQATWRPKEPGFVTISVVDAAGAAATTRVFLD</sequence>
<dbReference type="PANTHER" id="PTHR32282">
    <property type="entry name" value="BINDING PROTEIN TRANSPEPTIDASE, PUTATIVE-RELATED"/>
    <property type="match status" value="1"/>
</dbReference>
<keyword evidence="6" id="KW-0328">Glycosyltransferase</keyword>
<keyword evidence="8" id="KW-0378">Hydrolase</keyword>
<dbReference type="GO" id="GO:0009252">
    <property type="term" value="P:peptidoglycan biosynthetic process"/>
    <property type="evidence" value="ECO:0007669"/>
    <property type="project" value="UniProtKB-UniPathway"/>
</dbReference>
<evidence type="ECO:0000259" key="12">
    <source>
        <dbReference type="Pfam" id="PF00905"/>
    </source>
</evidence>
<dbReference type="NCBIfam" id="TIGR02073">
    <property type="entry name" value="PBP_1c"/>
    <property type="match status" value="1"/>
</dbReference>
<protein>
    <recommendedName>
        <fullName evidence="10">peptidoglycan glycosyltransferase</fullName>
        <ecNumber evidence="10">2.4.99.28</ecNumber>
    </recommendedName>
</protein>
<feature type="domain" description="Penicillin-binding protein transpeptidase" evidence="12">
    <location>
        <begin position="314"/>
        <end position="554"/>
    </location>
</feature>
<organism evidence="15 16">
    <name type="scientific">Aureimonas ureilytica</name>
    <dbReference type="NCBI Taxonomy" id="401562"/>
    <lineage>
        <taxon>Bacteria</taxon>
        <taxon>Pseudomonadati</taxon>
        <taxon>Pseudomonadota</taxon>
        <taxon>Alphaproteobacteria</taxon>
        <taxon>Hyphomicrobiales</taxon>
        <taxon>Aurantimonadaceae</taxon>
        <taxon>Aureimonas</taxon>
    </lineage>
</organism>
<dbReference type="GO" id="GO:0030288">
    <property type="term" value="C:outer membrane-bounded periplasmic space"/>
    <property type="evidence" value="ECO:0007669"/>
    <property type="project" value="TreeGrafter"/>
</dbReference>
<dbReference type="GO" id="GO:0004180">
    <property type="term" value="F:carboxypeptidase activity"/>
    <property type="evidence" value="ECO:0007669"/>
    <property type="project" value="UniProtKB-KW"/>
</dbReference>
<dbReference type="Gene3D" id="3.40.710.10">
    <property type="entry name" value="DD-peptidase/beta-lactamase superfamily"/>
    <property type="match status" value="1"/>
</dbReference>
<comment type="similarity">
    <text evidence="3">In the N-terminal section; belongs to the glycosyltransferase 51 family.</text>
</comment>
<dbReference type="InterPro" id="IPR036950">
    <property type="entry name" value="PBP_transglycosylase"/>
</dbReference>
<dbReference type="GO" id="GO:0006508">
    <property type="term" value="P:proteolysis"/>
    <property type="evidence" value="ECO:0007669"/>
    <property type="project" value="UniProtKB-KW"/>
</dbReference>
<comment type="catalytic activity">
    <reaction evidence="11">
        <text>[GlcNAc-(1-&gt;4)-Mur2Ac(oyl-L-Ala-gamma-D-Glu-L-Lys-D-Ala-D-Ala)](n)-di-trans,octa-cis-undecaprenyl diphosphate + beta-D-GlcNAc-(1-&gt;4)-Mur2Ac(oyl-L-Ala-gamma-D-Glu-L-Lys-D-Ala-D-Ala)-di-trans,octa-cis-undecaprenyl diphosphate = [GlcNAc-(1-&gt;4)-Mur2Ac(oyl-L-Ala-gamma-D-Glu-L-Lys-D-Ala-D-Ala)](n+1)-di-trans,octa-cis-undecaprenyl diphosphate + di-trans,octa-cis-undecaprenyl diphosphate + H(+)</text>
        <dbReference type="Rhea" id="RHEA:23708"/>
        <dbReference type="Rhea" id="RHEA-COMP:9602"/>
        <dbReference type="Rhea" id="RHEA-COMP:9603"/>
        <dbReference type="ChEBI" id="CHEBI:15378"/>
        <dbReference type="ChEBI" id="CHEBI:58405"/>
        <dbReference type="ChEBI" id="CHEBI:60033"/>
        <dbReference type="ChEBI" id="CHEBI:78435"/>
        <dbReference type="EC" id="2.4.99.28"/>
    </reaction>
</comment>
<evidence type="ECO:0000256" key="11">
    <source>
        <dbReference type="ARBA" id="ARBA00049902"/>
    </source>
</evidence>
<dbReference type="Pfam" id="PF00905">
    <property type="entry name" value="Transpeptidase"/>
    <property type="match status" value="1"/>
</dbReference>
<reference evidence="15 16" key="1">
    <citation type="journal article" date="2016" name="Front. Microbiol.">
        <title>Genomic Resource of Rice Seed Associated Bacteria.</title>
        <authorList>
            <person name="Midha S."/>
            <person name="Bansal K."/>
            <person name="Sharma S."/>
            <person name="Kumar N."/>
            <person name="Patil P.P."/>
            <person name="Chaudhry V."/>
            <person name="Patil P.B."/>
        </authorList>
    </citation>
    <scope>NUCLEOTIDE SEQUENCE [LARGE SCALE GENOMIC DNA]</scope>
    <source>
        <strain evidence="15 16">NS226</strain>
    </source>
</reference>
<evidence type="ECO:0000256" key="9">
    <source>
        <dbReference type="ARBA" id="ARBA00023268"/>
    </source>
</evidence>
<dbReference type="SUPFAM" id="SSF56601">
    <property type="entry name" value="beta-lactamase/transpeptidase-like"/>
    <property type="match status" value="1"/>
</dbReference>